<dbReference type="SUPFAM" id="SSF47384">
    <property type="entry name" value="Homodimeric domain of signal transducing histidine kinase"/>
    <property type="match status" value="1"/>
</dbReference>
<dbReference type="InterPro" id="IPR001610">
    <property type="entry name" value="PAC"/>
</dbReference>
<feature type="domain" description="Response regulatory" evidence="13">
    <location>
        <begin position="863"/>
        <end position="980"/>
    </location>
</feature>
<evidence type="ECO:0000313" key="16">
    <source>
        <dbReference type="EMBL" id="AWK89486.1"/>
    </source>
</evidence>
<dbReference type="SUPFAM" id="SSF55785">
    <property type="entry name" value="PYP-like sensor domain (PAS domain)"/>
    <property type="match status" value="2"/>
</dbReference>
<dbReference type="Gene3D" id="3.30.565.10">
    <property type="entry name" value="Histidine kinase-like ATPase, C-terminal domain"/>
    <property type="match status" value="1"/>
</dbReference>
<geneLocation type="plasmid" evidence="16 17">
    <name>unnamed2</name>
</geneLocation>
<dbReference type="Gene3D" id="3.40.50.2300">
    <property type="match status" value="1"/>
</dbReference>
<dbReference type="Pfam" id="PF00072">
    <property type="entry name" value="Response_reg"/>
    <property type="match status" value="1"/>
</dbReference>
<dbReference type="GO" id="GO:0005886">
    <property type="term" value="C:plasma membrane"/>
    <property type="evidence" value="ECO:0007669"/>
    <property type="project" value="UniProtKB-SubCell"/>
</dbReference>
<dbReference type="SMART" id="SM00387">
    <property type="entry name" value="HATPase_c"/>
    <property type="match status" value="1"/>
</dbReference>
<dbReference type="InterPro" id="IPR036890">
    <property type="entry name" value="HATPase_C_sf"/>
</dbReference>
<evidence type="ECO:0000256" key="4">
    <source>
        <dbReference type="ARBA" id="ARBA00022475"/>
    </source>
</evidence>
<keyword evidence="16" id="KW-0614">Plasmid</keyword>
<dbReference type="FunFam" id="3.30.565.10:FF:000010">
    <property type="entry name" value="Sensor histidine kinase RcsC"/>
    <property type="match status" value="1"/>
</dbReference>
<evidence type="ECO:0000259" key="14">
    <source>
        <dbReference type="PROSITE" id="PS50112"/>
    </source>
</evidence>
<dbReference type="InterPro" id="IPR011006">
    <property type="entry name" value="CheY-like_superfamily"/>
</dbReference>
<dbReference type="InterPro" id="IPR005467">
    <property type="entry name" value="His_kinase_dom"/>
</dbReference>
<reference evidence="17" key="1">
    <citation type="submission" date="2018-05" db="EMBL/GenBank/DDBJ databases">
        <title>Azospirillum thermophila sp. nov., a novel isolated from hot spring.</title>
        <authorList>
            <person name="Zhao Z."/>
        </authorList>
    </citation>
    <scope>NUCLEOTIDE SEQUENCE [LARGE SCALE GENOMIC DNA]</scope>
    <source>
        <strain evidence="17">CFH 70021</strain>
        <plasmid evidence="17">unnamed2</plasmid>
    </source>
</reference>
<dbReference type="CDD" id="cd00082">
    <property type="entry name" value="HisKA"/>
    <property type="match status" value="1"/>
</dbReference>
<feature type="domain" description="PAC" evidence="15">
    <location>
        <begin position="549"/>
        <end position="599"/>
    </location>
</feature>
<feature type="transmembrane region" description="Helical" evidence="11">
    <location>
        <begin position="303"/>
        <end position="323"/>
    </location>
</feature>
<evidence type="ECO:0000256" key="6">
    <source>
        <dbReference type="ARBA" id="ARBA00022692"/>
    </source>
</evidence>
<keyword evidence="9 11" id="KW-0472">Membrane</keyword>
<keyword evidence="5 10" id="KW-0597">Phosphoprotein</keyword>
<dbReference type="PROSITE" id="PS50113">
    <property type="entry name" value="PAC"/>
    <property type="match status" value="2"/>
</dbReference>
<evidence type="ECO:0000259" key="15">
    <source>
        <dbReference type="PROSITE" id="PS50113"/>
    </source>
</evidence>
<dbReference type="CDD" id="cd12915">
    <property type="entry name" value="PDC2_DGC_like"/>
    <property type="match status" value="1"/>
</dbReference>
<dbReference type="CDD" id="cd17546">
    <property type="entry name" value="REC_hyHK_CKI1_RcsC-like"/>
    <property type="match status" value="1"/>
</dbReference>
<dbReference type="InterPro" id="IPR000014">
    <property type="entry name" value="PAS"/>
</dbReference>
<dbReference type="PANTHER" id="PTHR45339">
    <property type="entry name" value="HYBRID SIGNAL TRANSDUCTION HISTIDINE KINASE J"/>
    <property type="match status" value="1"/>
</dbReference>
<dbReference type="InterPro" id="IPR003594">
    <property type="entry name" value="HATPase_dom"/>
</dbReference>
<feature type="modified residue" description="4-aspartylphosphate" evidence="10">
    <location>
        <position position="912"/>
    </location>
</feature>
<dbReference type="SUPFAM" id="SSF55874">
    <property type="entry name" value="ATPase domain of HSP90 chaperone/DNA topoisomerase II/histidine kinase"/>
    <property type="match status" value="1"/>
</dbReference>
<evidence type="ECO:0000313" key="17">
    <source>
        <dbReference type="Proteomes" id="UP000245629"/>
    </source>
</evidence>
<dbReference type="InterPro" id="IPR013656">
    <property type="entry name" value="PAS_4"/>
</dbReference>
<dbReference type="InterPro" id="IPR001789">
    <property type="entry name" value="Sig_transdc_resp-reg_receiver"/>
</dbReference>
<dbReference type="GO" id="GO:0006355">
    <property type="term" value="P:regulation of DNA-templated transcription"/>
    <property type="evidence" value="ECO:0007669"/>
    <property type="project" value="InterPro"/>
</dbReference>
<keyword evidence="16" id="KW-0418">Kinase</keyword>
<dbReference type="CDD" id="cd00130">
    <property type="entry name" value="PAS"/>
    <property type="match status" value="2"/>
</dbReference>
<sequence length="1102" mass="119319">MIWSAGEKPGQGGGPSDAAGSPALRLAVSVWIGGIILAVAVWAAALALSDREGKEAMERARRDTANLTRSIAEQTVRAISGADQILAFLAFDLGRFGFNNPDLGAVLRNAVEGSELLLQLAYTDEKGDLVQTSVDGPPPRVNLADREHFRVHKEGRVQGLFISRPVYGRASGKWSIQLSRRIDGPDGRFAGMIVISLDPFYFSRTFDDLEVGRRGVVTILGRDGILRARSVMDETIIGQDLSGSPVFAAATAAPEGFQRSVSTIDGVTRLLGFREVPGYPLIVLAGFEEAEFLADVRARRQTYLSGAGAVSGLLLVVALLVSWQARRQARVAAALAETAERLSGSEQRLRDIVETASDWFWEMGPDLRFTGYSGGPQGPSGIGDRIVGRRRDEVALREPGDEEHWRRHQETLDRHEPFRGFEYAVETPEGERRIWSVSGTPVFDPQGQFQGYRGSGSDITDRRRAERALAASERRYRAMFKAVGQPIIVTDAEGTVVGFNPAAERLFGWSEVEVCGNNIAMLMPEPYAAEHPGYYRAYRRSGRKTPVGTLRELTARCADGTLLPVEIALSNWRSGGDEFFIGIVRDISASKQIEAELRRARDSAEHASRMKSEFLATISHEIRTPMNGVLGTVTLLGAEPLEPEQKRLADIARQSAEGLLGLLDDILDFSKLEAGRVTVETATVSPAALLEAVVQVLRPRAEEKGLRLSWRLLPRTPDAVVTDGARLRQILFNLIGNAIKFTEAGHVAIRGRRGRDLEDGRFLLDFEVEDTGIGINPEVLPSLFDRFTQADGSITRRFGGTGLGLAICRELCLLLGGDITVDSAPGRGSVFRFTIACGEGDPALLRTEETEAAAGTHALPPMRVLAVDDNAINRDIVRMLLERSGHTVVTAADGEEAVRLAASGGFDLILMDIQMPVLDGMAATRRIRALPPPAGLVPVIALTAQASGTARPDCAAAGMDGYVPKPVRPAVLFAEMTSVMEATRSRVHLPSSGRLAGLLDEEQVRMLEGALGPARWGETVRFLEVAAQEQVDALIRALDAGEDHRLPAHTLKGVAWNAGAARLGDFALTIETAEPAEARRLAAGLGDLLRATIDALREREPA</sequence>
<dbReference type="GO" id="GO:0000155">
    <property type="term" value="F:phosphorelay sensor kinase activity"/>
    <property type="evidence" value="ECO:0007669"/>
    <property type="project" value="InterPro"/>
</dbReference>
<keyword evidence="7 11" id="KW-1133">Transmembrane helix</keyword>
<gene>
    <name evidence="16" type="ORF">DEW08_26040</name>
</gene>
<evidence type="ECO:0000256" key="8">
    <source>
        <dbReference type="ARBA" id="ARBA00023012"/>
    </source>
</evidence>
<dbReference type="InterPro" id="IPR000700">
    <property type="entry name" value="PAS-assoc_C"/>
</dbReference>
<dbReference type="PANTHER" id="PTHR45339:SF3">
    <property type="entry name" value="HISTIDINE KINASE"/>
    <property type="match status" value="1"/>
</dbReference>
<keyword evidence="8" id="KW-0902">Two-component regulatory system</keyword>
<feature type="domain" description="PAC" evidence="15">
    <location>
        <begin position="419"/>
        <end position="471"/>
    </location>
</feature>
<evidence type="ECO:0000256" key="7">
    <source>
        <dbReference type="ARBA" id="ARBA00022989"/>
    </source>
</evidence>
<dbReference type="InterPro" id="IPR036641">
    <property type="entry name" value="HPT_dom_sf"/>
</dbReference>
<organism evidence="16 17">
    <name type="scientific">Azospirillum thermophilum</name>
    <dbReference type="NCBI Taxonomy" id="2202148"/>
    <lineage>
        <taxon>Bacteria</taxon>
        <taxon>Pseudomonadati</taxon>
        <taxon>Pseudomonadota</taxon>
        <taxon>Alphaproteobacteria</taxon>
        <taxon>Rhodospirillales</taxon>
        <taxon>Azospirillaceae</taxon>
        <taxon>Azospirillum</taxon>
    </lineage>
</organism>
<protein>
    <recommendedName>
        <fullName evidence="3">histidine kinase</fullName>
        <ecNumber evidence="3">2.7.13.3</ecNumber>
    </recommendedName>
</protein>
<dbReference type="GO" id="GO:0005524">
    <property type="term" value="F:ATP binding"/>
    <property type="evidence" value="ECO:0007669"/>
    <property type="project" value="UniProtKB-KW"/>
</dbReference>
<dbReference type="AlphaFoldDB" id="A0A2S2CYB8"/>
<dbReference type="Pfam" id="PF00512">
    <property type="entry name" value="HisKA"/>
    <property type="match status" value="1"/>
</dbReference>
<name>A0A2S2CYB8_9PROT</name>
<dbReference type="CDD" id="cd00088">
    <property type="entry name" value="HPT"/>
    <property type="match status" value="1"/>
</dbReference>
<dbReference type="CDD" id="cd12914">
    <property type="entry name" value="PDC1_DGC_like"/>
    <property type="match status" value="1"/>
</dbReference>
<feature type="domain" description="PAS" evidence="14">
    <location>
        <begin position="472"/>
        <end position="541"/>
    </location>
</feature>
<dbReference type="Gene3D" id="3.30.450.20">
    <property type="entry name" value="PAS domain"/>
    <property type="match status" value="4"/>
</dbReference>
<dbReference type="InterPro" id="IPR033479">
    <property type="entry name" value="dCache_1"/>
</dbReference>
<dbReference type="Proteomes" id="UP000245629">
    <property type="component" value="Plasmid unnamed2"/>
</dbReference>
<dbReference type="PROSITE" id="PS50112">
    <property type="entry name" value="PAS"/>
    <property type="match status" value="1"/>
</dbReference>
<dbReference type="InterPro" id="IPR035965">
    <property type="entry name" value="PAS-like_dom_sf"/>
</dbReference>
<evidence type="ECO:0000256" key="9">
    <source>
        <dbReference type="ARBA" id="ARBA00023136"/>
    </source>
</evidence>
<evidence type="ECO:0000256" key="2">
    <source>
        <dbReference type="ARBA" id="ARBA00004651"/>
    </source>
</evidence>
<dbReference type="SMART" id="SM00086">
    <property type="entry name" value="PAC"/>
    <property type="match status" value="2"/>
</dbReference>
<dbReference type="SMART" id="SM00091">
    <property type="entry name" value="PAS"/>
    <property type="match status" value="1"/>
</dbReference>
<keyword evidence="17" id="KW-1185">Reference proteome</keyword>
<evidence type="ECO:0000256" key="10">
    <source>
        <dbReference type="PROSITE-ProRule" id="PRU00169"/>
    </source>
</evidence>
<evidence type="ECO:0000256" key="1">
    <source>
        <dbReference type="ARBA" id="ARBA00000085"/>
    </source>
</evidence>
<dbReference type="EC" id="2.7.13.3" evidence="3"/>
<dbReference type="InterPro" id="IPR013767">
    <property type="entry name" value="PAS_fold"/>
</dbReference>
<dbReference type="InterPro" id="IPR004358">
    <property type="entry name" value="Sig_transdc_His_kin-like_C"/>
</dbReference>
<keyword evidence="4" id="KW-1003">Cell membrane</keyword>
<proteinExistence type="predicted"/>
<accession>A0A2S2CYB8</accession>
<evidence type="ECO:0000256" key="11">
    <source>
        <dbReference type="SAM" id="Phobius"/>
    </source>
</evidence>
<keyword evidence="6 11" id="KW-0812">Transmembrane</keyword>
<comment type="catalytic activity">
    <reaction evidence="1">
        <text>ATP + protein L-histidine = ADP + protein N-phospho-L-histidine.</text>
        <dbReference type="EC" id="2.7.13.3"/>
    </reaction>
</comment>
<dbReference type="Pfam" id="PF02518">
    <property type="entry name" value="HATPase_c"/>
    <property type="match status" value="1"/>
</dbReference>
<dbReference type="SUPFAM" id="SSF47226">
    <property type="entry name" value="Histidine-containing phosphotransfer domain, HPT domain"/>
    <property type="match status" value="1"/>
</dbReference>
<dbReference type="SUPFAM" id="SSF52172">
    <property type="entry name" value="CheY-like"/>
    <property type="match status" value="1"/>
</dbReference>
<evidence type="ECO:0000256" key="3">
    <source>
        <dbReference type="ARBA" id="ARBA00012438"/>
    </source>
</evidence>
<dbReference type="PRINTS" id="PR00344">
    <property type="entry name" value="BCTRLSENSOR"/>
</dbReference>
<dbReference type="SMART" id="SM00448">
    <property type="entry name" value="REC"/>
    <property type="match status" value="1"/>
</dbReference>
<dbReference type="KEGG" id="azz:DEW08_26040"/>
<dbReference type="Pfam" id="PF02743">
    <property type="entry name" value="dCache_1"/>
    <property type="match status" value="1"/>
</dbReference>
<dbReference type="InterPro" id="IPR003661">
    <property type="entry name" value="HisK_dim/P_dom"/>
</dbReference>
<dbReference type="RefSeq" id="WP_109332822.1">
    <property type="nucleotide sequence ID" value="NZ_CP029357.1"/>
</dbReference>
<dbReference type="CDD" id="cd16922">
    <property type="entry name" value="HATPase_EvgS-ArcB-TorS-like"/>
    <property type="match status" value="1"/>
</dbReference>
<dbReference type="InterPro" id="IPR008207">
    <property type="entry name" value="Sig_transdc_His_kin_Hpt_dom"/>
</dbReference>
<dbReference type="InterPro" id="IPR036097">
    <property type="entry name" value="HisK_dim/P_sf"/>
</dbReference>
<keyword evidence="16" id="KW-0808">Transferase</keyword>
<dbReference type="SMART" id="SM00388">
    <property type="entry name" value="HisKA"/>
    <property type="match status" value="1"/>
</dbReference>
<feature type="transmembrane region" description="Helical" evidence="11">
    <location>
        <begin position="26"/>
        <end position="49"/>
    </location>
</feature>
<dbReference type="PROSITE" id="PS50109">
    <property type="entry name" value="HIS_KIN"/>
    <property type="match status" value="1"/>
</dbReference>
<comment type="subcellular location">
    <subcellularLocation>
        <location evidence="2">Cell membrane</location>
        <topology evidence="2">Multi-pass membrane protein</topology>
    </subcellularLocation>
</comment>
<dbReference type="Gene3D" id="1.20.120.160">
    <property type="entry name" value="HPT domain"/>
    <property type="match status" value="1"/>
</dbReference>
<evidence type="ECO:0000259" key="12">
    <source>
        <dbReference type="PROSITE" id="PS50109"/>
    </source>
</evidence>
<dbReference type="Pfam" id="PF00989">
    <property type="entry name" value="PAS"/>
    <property type="match status" value="1"/>
</dbReference>
<dbReference type="EMBL" id="CP029357">
    <property type="protein sequence ID" value="AWK89486.1"/>
    <property type="molecule type" value="Genomic_DNA"/>
</dbReference>
<feature type="domain" description="Histidine kinase" evidence="12">
    <location>
        <begin position="617"/>
        <end position="839"/>
    </location>
</feature>
<evidence type="ECO:0000259" key="13">
    <source>
        <dbReference type="PROSITE" id="PS50110"/>
    </source>
</evidence>
<dbReference type="NCBIfam" id="TIGR00229">
    <property type="entry name" value="sensory_box"/>
    <property type="match status" value="2"/>
</dbReference>
<evidence type="ECO:0000256" key="5">
    <source>
        <dbReference type="ARBA" id="ARBA00022553"/>
    </source>
</evidence>
<dbReference type="Gene3D" id="1.10.287.130">
    <property type="match status" value="1"/>
</dbReference>
<dbReference type="PROSITE" id="PS50110">
    <property type="entry name" value="RESPONSE_REGULATORY"/>
    <property type="match status" value="1"/>
</dbReference>
<dbReference type="Pfam" id="PF08448">
    <property type="entry name" value="PAS_4"/>
    <property type="match status" value="1"/>
</dbReference>
<dbReference type="OrthoDB" id="9801651at2"/>